<reference evidence="3 4" key="1">
    <citation type="submission" date="2020-05" db="EMBL/GenBank/DDBJ databases">
        <title>Complete genome sequence of Gemmatimonas greenlandica TET16.</title>
        <authorList>
            <person name="Zeng Y."/>
        </authorList>
    </citation>
    <scope>NUCLEOTIDE SEQUENCE [LARGE SCALE GENOMIC DNA]</scope>
    <source>
        <strain evidence="3 4">TET16</strain>
    </source>
</reference>
<evidence type="ECO:0000256" key="1">
    <source>
        <dbReference type="SAM" id="MobiDB-lite"/>
    </source>
</evidence>
<feature type="region of interest" description="Disordered" evidence="1">
    <location>
        <begin position="93"/>
        <end position="116"/>
    </location>
</feature>
<gene>
    <name evidence="3" type="ORF">HKW67_22100</name>
</gene>
<organism evidence="3 4">
    <name type="scientific">Gemmatimonas groenlandica</name>
    <dbReference type="NCBI Taxonomy" id="2732249"/>
    <lineage>
        <taxon>Bacteria</taxon>
        <taxon>Pseudomonadati</taxon>
        <taxon>Gemmatimonadota</taxon>
        <taxon>Gemmatimonadia</taxon>
        <taxon>Gemmatimonadales</taxon>
        <taxon>Gemmatimonadaceae</taxon>
        <taxon>Gemmatimonas</taxon>
    </lineage>
</organism>
<protein>
    <submittedName>
        <fullName evidence="3">Uncharacterized protein</fullName>
    </submittedName>
</protein>
<evidence type="ECO:0000256" key="2">
    <source>
        <dbReference type="SAM" id="SignalP"/>
    </source>
</evidence>
<feature type="compositionally biased region" description="Polar residues" evidence="1">
    <location>
        <begin position="142"/>
        <end position="158"/>
    </location>
</feature>
<dbReference type="RefSeq" id="WP_171227464.1">
    <property type="nucleotide sequence ID" value="NZ_CP053085.1"/>
</dbReference>
<dbReference type="Proteomes" id="UP000500938">
    <property type="component" value="Chromosome"/>
</dbReference>
<evidence type="ECO:0000313" key="3">
    <source>
        <dbReference type="EMBL" id="QJR38028.1"/>
    </source>
</evidence>
<accession>A0A6M4IV26</accession>
<dbReference type="KEGG" id="ggr:HKW67_22100"/>
<feature type="chain" id="PRO_5026883472" evidence="2">
    <location>
        <begin position="27"/>
        <end position="326"/>
    </location>
</feature>
<name>A0A6M4IV26_9BACT</name>
<keyword evidence="2" id="KW-0732">Signal</keyword>
<dbReference type="AlphaFoldDB" id="A0A6M4IV26"/>
<feature type="region of interest" description="Disordered" evidence="1">
    <location>
        <begin position="133"/>
        <end position="158"/>
    </location>
</feature>
<evidence type="ECO:0000313" key="4">
    <source>
        <dbReference type="Proteomes" id="UP000500938"/>
    </source>
</evidence>
<sequence>MFQMNWRILATTAVLSLTLSAGRAYAQGRSEKNDKTDIPKDYRPPAGMCRVWVDGVPAAQQPAPTDCASAVRNKPANGRVIYGEDAAKGRKPDLPIKGFAKPGDKKGAPLIPPDLSQVDPRAREAWEAKKITDAQLHGDQPANFSPASSYPGSAVSPQGPTGSYGGYVTPGGVVVPGAVNDPRYFNQAPGVRPPGYGSATCLDRDGDGWCDDQRYGPPVCNDLDKDGRCDDLPEYASRAYPQVLPPMRSVMDVLQGRPSTEIMQWLGTNEFTVRVPDQGRGGVPWRAIFLDQSNELLQVWTDVNRDGRADRIEIFKNGQRVKLIQR</sequence>
<feature type="signal peptide" evidence="2">
    <location>
        <begin position="1"/>
        <end position="26"/>
    </location>
</feature>
<dbReference type="EMBL" id="CP053085">
    <property type="protein sequence ID" value="QJR38028.1"/>
    <property type="molecule type" value="Genomic_DNA"/>
</dbReference>
<proteinExistence type="predicted"/>
<keyword evidence="4" id="KW-1185">Reference proteome</keyword>